<dbReference type="EnsemblMetazoa" id="XM_038193665.1">
    <property type="protein sequence ID" value="XP_038049593.1"/>
    <property type="gene ID" value="LOC119723123"/>
</dbReference>
<feature type="transmembrane region" description="Helical" evidence="9">
    <location>
        <begin position="693"/>
        <end position="711"/>
    </location>
</feature>
<evidence type="ECO:0000256" key="10">
    <source>
        <dbReference type="SAM" id="SignalP"/>
    </source>
</evidence>
<dbReference type="PANTHER" id="PTHR14319">
    <property type="entry name" value="FIVE-SPAN TRANSMEMBRANE PROTEIN M83"/>
    <property type="match status" value="1"/>
</dbReference>
<evidence type="ECO:0000256" key="9">
    <source>
        <dbReference type="SAM" id="Phobius"/>
    </source>
</evidence>
<dbReference type="InterPro" id="IPR000742">
    <property type="entry name" value="EGF"/>
</dbReference>
<evidence type="ECO:0000256" key="4">
    <source>
        <dbReference type="ARBA" id="ARBA00022692"/>
    </source>
</evidence>
<dbReference type="PROSITE" id="PS01186">
    <property type="entry name" value="EGF_2"/>
    <property type="match status" value="1"/>
</dbReference>
<dbReference type="PROSITE" id="PS50026">
    <property type="entry name" value="EGF_3"/>
    <property type="match status" value="1"/>
</dbReference>
<dbReference type="RefSeq" id="XP_038049593.1">
    <property type="nucleotide sequence ID" value="XM_038193665.1"/>
</dbReference>
<feature type="chain" id="PRO_5037976424" description="EGF-like domain-containing protein" evidence="10">
    <location>
        <begin position="26"/>
        <end position="812"/>
    </location>
</feature>
<evidence type="ECO:0000256" key="8">
    <source>
        <dbReference type="SAM" id="MobiDB-lite"/>
    </source>
</evidence>
<feature type="transmembrane region" description="Helical" evidence="9">
    <location>
        <begin position="645"/>
        <end position="666"/>
    </location>
</feature>
<keyword evidence="3" id="KW-1003">Cell membrane</keyword>
<feature type="disulfide bond" evidence="7">
    <location>
        <begin position="541"/>
        <end position="551"/>
    </location>
</feature>
<dbReference type="PANTHER" id="PTHR14319:SF3">
    <property type="entry name" value="TRANSMEMBRANE PROTEIN-LIKE PROTEIN"/>
    <property type="match status" value="1"/>
</dbReference>
<reference evidence="12" key="1">
    <citation type="submission" date="2022-11" db="UniProtKB">
        <authorList>
            <consortium name="EnsemblMetazoa"/>
        </authorList>
    </citation>
    <scope>IDENTIFICATION</scope>
</reference>
<evidence type="ECO:0000256" key="1">
    <source>
        <dbReference type="ARBA" id="ARBA00004651"/>
    </source>
</evidence>
<keyword evidence="10" id="KW-0732">Signal</keyword>
<feature type="domain" description="EGF-like" evidence="11">
    <location>
        <begin position="537"/>
        <end position="576"/>
    </location>
</feature>
<keyword evidence="4 9" id="KW-0812">Transmembrane</keyword>
<keyword evidence="6 9" id="KW-0472">Membrane</keyword>
<comment type="subcellular location">
    <subcellularLocation>
        <location evidence="1">Cell membrane</location>
        <topology evidence="1">Multi-pass membrane protein</topology>
    </subcellularLocation>
</comment>
<dbReference type="InterPro" id="IPR021910">
    <property type="entry name" value="NGX6/PGAP6/MYMK"/>
</dbReference>
<comment type="caution">
    <text evidence="7">Lacks conserved residue(s) required for the propagation of feature annotation.</text>
</comment>
<evidence type="ECO:0000259" key="11">
    <source>
        <dbReference type="PROSITE" id="PS50026"/>
    </source>
</evidence>
<feature type="compositionally biased region" description="Polar residues" evidence="8">
    <location>
        <begin position="330"/>
        <end position="339"/>
    </location>
</feature>
<keyword evidence="7" id="KW-1015">Disulfide bond</keyword>
<evidence type="ECO:0000313" key="13">
    <source>
        <dbReference type="Proteomes" id="UP000887568"/>
    </source>
</evidence>
<keyword evidence="7" id="KW-0245">EGF-like domain</keyword>
<keyword evidence="5 9" id="KW-1133">Transmembrane helix</keyword>
<dbReference type="AlphaFoldDB" id="A0A913ZCT7"/>
<feature type="disulfide bond" evidence="7">
    <location>
        <begin position="566"/>
        <end position="575"/>
    </location>
</feature>
<keyword evidence="13" id="KW-1185">Reference proteome</keyword>
<feature type="region of interest" description="Disordered" evidence="8">
    <location>
        <begin position="330"/>
        <end position="358"/>
    </location>
</feature>
<evidence type="ECO:0000313" key="12">
    <source>
        <dbReference type="EnsemblMetazoa" id="XP_038049593.1"/>
    </source>
</evidence>
<feature type="signal peptide" evidence="10">
    <location>
        <begin position="1"/>
        <end position="25"/>
    </location>
</feature>
<dbReference type="OMA" id="CHYLANA"/>
<dbReference type="Proteomes" id="UP000887568">
    <property type="component" value="Unplaced"/>
</dbReference>
<comment type="similarity">
    <text evidence="2">Belongs to the TMEM8 family.</text>
</comment>
<evidence type="ECO:0000256" key="3">
    <source>
        <dbReference type="ARBA" id="ARBA00022475"/>
    </source>
</evidence>
<accession>A0A913ZCT7</accession>
<proteinExistence type="inferred from homology"/>
<dbReference type="Pfam" id="PF12036">
    <property type="entry name" value="DUF3522"/>
    <property type="match status" value="1"/>
</dbReference>
<feature type="transmembrane region" description="Helical" evidence="9">
    <location>
        <begin position="615"/>
        <end position="633"/>
    </location>
</feature>
<dbReference type="GeneID" id="119723123"/>
<feature type="transmembrane region" description="Helical" evidence="9">
    <location>
        <begin position="758"/>
        <end position="777"/>
    </location>
</feature>
<evidence type="ECO:0000256" key="6">
    <source>
        <dbReference type="ARBA" id="ARBA00023136"/>
    </source>
</evidence>
<dbReference type="OrthoDB" id="69646at2759"/>
<dbReference type="PROSITE" id="PS00022">
    <property type="entry name" value="EGF_1"/>
    <property type="match status" value="1"/>
</dbReference>
<protein>
    <recommendedName>
        <fullName evidence="11">EGF-like domain-containing protein</fullName>
    </recommendedName>
</protein>
<evidence type="ECO:0000256" key="5">
    <source>
        <dbReference type="ARBA" id="ARBA00022989"/>
    </source>
</evidence>
<name>A0A913ZCT7_PATMI</name>
<evidence type="ECO:0000256" key="7">
    <source>
        <dbReference type="PROSITE-ProRule" id="PRU00076"/>
    </source>
</evidence>
<evidence type="ECO:0000256" key="2">
    <source>
        <dbReference type="ARBA" id="ARBA00005542"/>
    </source>
</evidence>
<organism evidence="12 13">
    <name type="scientific">Patiria miniata</name>
    <name type="common">Bat star</name>
    <name type="synonym">Asterina miniata</name>
    <dbReference type="NCBI Taxonomy" id="46514"/>
    <lineage>
        <taxon>Eukaryota</taxon>
        <taxon>Metazoa</taxon>
        <taxon>Echinodermata</taxon>
        <taxon>Eleutherozoa</taxon>
        <taxon>Asterozoa</taxon>
        <taxon>Asteroidea</taxon>
        <taxon>Valvatacea</taxon>
        <taxon>Valvatida</taxon>
        <taxon>Asterinidae</taxon>
        <taxon>Patiria</taxon>
    </lineage>
</organism>
<sequence>MSTRHGPYSSLFVIFLLSLFQVINGETGYGEQLFGSFRLRQYGSYGDVTLFHVVIPPHCTRAMWDVVVLKIREECPKTEVNIAIQAGSLPLPNPYNTSFPLHTNTQSRRNLNLITMMSNQPVRFTVGTPSAGGWYMASFLPKSKDNKIEQQGLGSEPCYYYMQMGVSYWQEQDVQSLSTHSRTTVQLSSETNETTAFYRFYVSPLTKTLTFSYQDCQVGSEVNGTEVNETCPVEFRARANGLPNVRYSPPVLCDFNASCSLQIGEPLADTWYYVRIDLLSLDGPSMVNLSFGVAEQKCSEENVQFHSVSHENMNFQTLLVSPNSSLTYSQWNSSDNPSASLHPASDESDPELDPYYPPETLASLPPSDYLPMTSQNPFVSPAWCPPIVPLSSVQYGGANPFKRFIQNTPIMPNTTDGVMVPPEVPVIASFELDLLQDIGGNLVIKANINENMEYEEQASITLCLRRGAIPPLNGTQISCDPNYSVTFTKETALFTFPWIVPFPAPGVWYLSLESQCKSNASKLEPCIDTTYVGLDIGMFGCIDGCGEYGKCHSSIDMGIIYYYCACKRGYRGWACTDDSEAWSQAYFLSRLLLLTLSNTFFIFPCLLALKRRHFVPAIAYFCTLIFSSFYHSCDSGSLCIMSFNTLQFCDFFAAFMAIFLTLITMAKLPAPLKQSLEILGAFGMALGTTYNRFSLWAAAVPVGVGLTVLLISWSRRWYKRRRCYPTTKWRWLLFILPGAAVIITGLCLFAFLETSDNYQYVHSAWHVAMAIGVLFLLPPRESNDKQHYTHMSELVDINTLNSELVMHDDPGY</sequence>
<dbReference type="GO" id="GO:0005886">
    <property type="term" value="C:plasma membrane"/>
    <property type="evidence" value="ECO:0007669"/>
    <property type="project" value="UniProtKB-SubCell"/>
</dbReference>
<feature type="transmembrane region" description="Helical" evidence="9">
    <location>
        <begin position="731"/>
        <end position="752"/>
    </location>
</feature>